<dbReference type="PRINTS" id="PR01950">
    <property type="entry name" value="LANCSUPER"/>
</dbReference>
<dbReference type="EMBL" id="VFOQ01000001">
    <property type="protein sequence ID" value="TQL59669.1"/>
    <property type="molecule type" value="Genomic_DNA"/>
</dbReference>
<dbReference type="RefSeq" id="WP_221632438.1">
    <property type="nucleotide sequence ID" value="NZ_BAAAKX010000004.1"/>
</dbReference>
<dbReference type="CDD" id="cd04434">
    <property type="entry name" value="LanC_like"/>
    <property type="match status" value="1"/>
</dbReference>
<accession>A0A542ZH96</accession>
<dbReference type="Proteomes" id="UP000319514">
    <property type="component" value="Unassembled WGS sequence"/>
</dbReference>
<comment type="caution">
    <text evidence="1">The sequence shown here is derived from an EMBL/GenBank/DDBJ whole genome shotgun (WGS) entry which is preliminary data.</text>
</comment>
<reference evidence="1 2" key="1">
    <citation type="submission" date="2019-06" db="EMBL/GenBank/DDBJ databases">
        <title>Sequencing the genomes of 1000 actinobacteria strains.</title>
        <authorList>
            <person name="Klenk H.-P."/>
        </authorList>
    </citation>
    <scope>NUCLEOTIDE SEQUENCE [LARGE SCALE GENOMIC DNA]</scope>
    <source>
        <strain evidence="1 2">DSM 18082</strain>
    </source>
</reference>
<dbReference type="GO" id="GO:0005975">
    <property type="term" value="P:carbohydrate metabolic process"/>
    <property type="evidence" value="ECO:0007669"/>
    <property type="project" value="InterPro"/>
</dbReference>
<keyword evidence="2" id="KW-1185">Reference proteome</keyword>
<dbReference type="InterPro" id="IPR007822">
    <property type="entry name" value="LANC-like"/>
</dbReference>
<dbReference type="SUPFAM" id="SSF158745">
    <property type="entry name" value="LanC-like"/>
    <property type="match status" value="1"/>
</dbReference>
<gene>
    <name evidence="1" type="ORF">FB474_1033</name>
</gene>
<dbReference type="Pfam" id="PF05147">
    <property type="entry name" value="LANC_like"/>
    <property type="match status" value="1"/>
</dbReference>
<dbReference type="SMART" id="SM01260">
    <property type="entry name" value="LANC_like"/>
    <property type="match status" value="1"/>
</dbReference>
<proteinExistence type="predicted"/>
<name>A0A542ZH96_9MICO</name>
<dbReference type="AlphaFoldDB" id="A0A542ZH96"/>
<organism evidence="1 2">
    <name type="scientific">Oryzihumus leptocrescens</name>
    <dbReference type="NCBI Taxonomy" id="297536"/>
    <lineage>
        <taxon>Bacteria</taxon>
        <taxon>Bacillati</taxon>
        <taxon>Actinomycetota</taxon>
        <taxon>Actinomycetes</taxon>
        <taxon>Micrococcales</taxon>
        <taxon>Intrasporangiaceae</taxon>
        <taxon>Oryzihumus</taxon>
    </lineage>
</organism>
<evidence type="ECO:0000313" key="1">
    <source>
        <dbReference type="EMBL" id="TQL59669.1"/>
    </source>
</evidence>
<dbReference type="GO" id="GO:0031179">
    <property type="term" value="P:peptide modification"/>
    <property type="evidence" value="ECO:0007669"/>
    <property type="project" value="InterPro"/>
</dbReference>
<evidence type="ECO:0000313" key="2">
    <source>
        <dbReference type="Proteomes" id="UP000319514"/>
    </source>
</evidence>
<dbReference type="Gene3D" id="1.50.10.10">
    <property type="match status" value="1"/>
</dbReference>
<protein>
    <submittedName>
        <fullName evidence="1">Lanthionine synthetase-like protein</fullName>
    </submittedName>
</protein>
<dbReference type="InterPro" id="IPR012341">
    <property type="entry name" value="6hp_glycosidase-like_sf"/>
</dbReference>
<sequence>MTPTSPDAYRRLADSAWRWVLDQVRWEDGPWVPESVTAGEVPEVPPHRDGMHSGVGGLAYVLAEIRLTRAWTDEEHTLAGAVADRLRLGIAHEEDCTFFDGLPSAIGVLTALQEPGADAAIARLADLATPDGWPQTALGPPRYLPGTRLNDATLGTGGVLLAALWARRHGVAGAVPLADHASQVLLAEAEHLPTGTNWLMAPRRFRPTPSPQMPNFSHGLAGVATALACAGAELDRPDLTAAARSGAEHLVTLGDTSGQGFVLPLHIPALPDFEDVTYTWCHGPTGTSLLFPALHRAGVPDVAGEGTLSWHRRCLHSVRTSGLPARPRPGFWDNDGRCCGTAGVGEVFLDSWQRAGQEDDLVFAVVLADALVDRAVHDGPHSYWRFVEHRSSEPLLPPGVGWMQGAAGIAAFLFRLSRLLDDGPAAPAVARMDNWWALPTDRSTDQLA</sequence>